<protein>
    <submittedName>
        <fullName evidence="4">Uncharacterized protein</fullName>
    </submittedName>
</protein>
<keyword evidence="2" id="KW-0342">GTP-binding</keyword>
<feature type="region of interest" description="Disordered" evidence="3">
    <location>
        <begin position="203"/>
        <end position="309"/>
    </location>
</feature>
<feature type="region of interest" description="Disordered" evidence="3">
    <location>
        <begin position="1"/>
        <end position="65"/>
    </location>
</feature>
<dbReference type="SMART" id="SM00173">
    <property type="entry name" value="RAS"/>
    <property type="match status" value="1"/>
</dbReference>
<reference evidence="4" key="1">
    <citation type="submission" date="2023-06" db="EMBL/GenBank/DDBJ databases">
        <title>Genome-scale phylogeny and comparative genomics of the fungal order Sordariales.</title>
        <authorList>
            <consortium name="Lawrence Berkeley National Laboratory"/>
            <person name="Hensen N."/>
            <person name="Bonometti L."/>
            <person name="Westerberg I."/>
            <person name="Brannstrom I.O."/>
            <person name="Guillou S."/>
            <person name="Cros-Aarteil S."/>
            <person name="Calhoun S."/>
            <person name="Haridas S."/>
            <person name="Kuo A."/>
            <person name="Mondo S."/>
            <person name="Pangilinan J."/>
            <person name="Riley R."/>
            <person name="LaButti K."/>
            <person name="Andreopoulos B."/>
            <person name="Lipzen A."/>
            <person name="Chen C."/>
            <person name="Yanf M."/>
            <person name="Daum C."/>
            <person name="Ng V."/>
            <person name="Clum A."/>
            <person name="Steindorff A."/>
            <person name="Ohm R."/>
            <person name="Martin F."/>
            <person name="Silar P."/>
            <person name="Natvig D."/>
            <person name="Lalanne C."/>
            <person name="Gautier V."/>
            <person name="Ament-velasquez S.L."/>
            <person name="Kruys A."/>
            <person name="Hutchinson M.I."/>
            <person name="Powell A.J."/>
            <person name="Barry K."/>
            <person name="Miller A.N."/>
            <person name="Grigoriev I.V."/>
            <person name="Debuchy R."/>
            <person name="Gladieux P."/>
            <person name="Thoren M.H."/>
            <person name="Johannesson H."/>
        </authorList>
    </citation>
    <scope>NUCLEOTIDE SEQUENCE</scope>
    <source>
        <strain evidence="4">SMH3391-2</strain>
    </source>
</reference>
<dbReference type="InterPro" id="IPR027417">
    <property type="entry name" value="P-loop_NTPase"/>
</dbReference>
<feature type="region of interest" description="Disordered" evidence="3">
    <location>
        <begin position="569"/>
        <end position="588"/>
    </location>
</feature>
<dbReference type="GO" id="GO:0003924">
    <property type="term" value="F:GTPase activity"/>
    <property type="evidence" value="ECO:0007669"/>
    <property type="project" value="InterPro"/>
</dbReference>
<dbReference type="InterPro" id="IPR001806">
    <property type="entry name" value="Small_GTPase"/>
</dbReference>
<organism evidence="4 5">
    <name type="scientific">Bombardia bombarda</name>
    <dbReference type="NCBI Taxonomy" id="252184"/>
    <lineage>
        <taxon>Eukaryota</taxon>
        <taxon>Fungi</taxon>
        <taxon>Dikarya</taxon>
        <taxon>Ascomycota</taxon>
        <taxon>Pezizomycotina</taxon>
        <taxon>Sordariomycetes</taxon>
        <taxon>Sordariomycetidae</taxon>
        <taxon>Sordariales</taxon>
        <taxon>Lasiosphaeriaceae</taxon>
        <taxon>Bombardia</taxon>
    </lineage>
</organism>
<gene>
    <name evidence="4" type="ORF">B0T17DRAFT_13173</name>
</gene>
<feature type="compositionally biased region" description="Polar residues" evidence="3">
    <location>
        <begin position="257"/>
        <end position="285"/>
    </location>
</feature>
<keyword evidence="1" id="KW-0547">Nucleotide-binding</keyword>
<dbReference type="EMBL" id="JAULSR010000001">
    <property type="protein sequence ID" value="KAK0634664.1"/>
    <property type="molecule type" value="Genomic_DNA"/>
</dbReference>
<evidence type="ECO:0000256" key="3">
    <source>
        <dbReference type="SAM" id="MobiDB-lite"/>
    </source>
</evidence>
<dbReference type="GO" id="GO:0005525">
    <property type="term" value="F:GTP binding"/>
    <property type="evidence" value="ECO:0007669"/>
    <property type="project" value="UniProtKB-KW"/>
</dbReference>
<dbReference type="Proteomes" id="UP001174934">
    <property type="component" value="Unassembled WGS sequence"/>
</dbReference>
<dbReference type="SUPFAM" id="SSF52540">
    <property type="entry name" value="P-loop containing nucleoside triphosphate hydrolases"/>
    <property type="match status" value="1"/>
</dbReference>
<dbReference type="Gene3D" id="3.40.50.300">
    <property type="entry name" value="P-loop containing nucleotide triphosphate hydrolases"/>
    <property type="match status" value="1"/>
</dbReference>
<dbReference type="SMART" id="SM00174">
    <property type="entry name" value="RHO"/>
    <property type="match status" value="1"/>
</dbReference>
<feature type="compositionally biased region" description="Polar residues" evidence="3">
    <location>
        <begin position="211"/>
        <end position="230"/>
    </location>
</feature>
<comment type="caution">
    <text evidence="4">The sequence shown here is derived from an EMBL/GenBank/DDBJ whole genome shotgun (WGS) entry which is preliminary data.</text>
</comment>
<dbReference type="PROSITE" id="PS51419">
    <property type="entry name" value="RAB"/>
    <property type="match status" value="1"/>
</dbReference>
<evidence type="ECO:0000313" key="4">
    <source>
        <dbReference type="EMBL" id="KAK0634664.1"/>
    </source>
</evidence>
<name>A0AA39XIJ4_9PEZI</name>
<dbReference type="PANTHER" id="PTHR47977">
    <property type="entry name" value="RAS-RELATED PROTEIN RAB"/>
    <property type="match status" value="1"/>
</dbReference>
<keyword evidence="5" id="KW-1185">Reference proteome</keyword>
<dbReference type="PRINTS" id="PR00449">
    <property type="entry name" value="RASTRNSFRMNG"/>
</dbReference>
<accession>A0AA39XIJ4</accession>
<evidence type="ECO:0000256" key="2">
    <source>
        <dbReference type="ARBA" id="ARBA00023134"/>
    </source>
</evidence>
<dbReference type="SMART" id="SM00175">
    <property type="entry name" value="RAB"/>
    <property type="match status" value="1"/>
</dbReference>
<dbReference type="Pfam" id="PF00071">
    <property type="entry name" value="Ras"/>
    <property type="match status" value="1"/>
</dbReference>
<feature type="compositionally biased region" description="Low complexity" evidence="3">
    <location>
        <begin position="24"/>
        <end position="52"/>
    </location>
</feature>
<proteinExistence type="predicted"/>
<sequence>MPPPQIPVPMAGGRPRPGSAARQTPKPRSTTPWSPRSPTPFAMGTPTLTTTTEQQQDRGLDFGSGQFDNAQFFGHSLDSPKTAPSPTKLRALRQQQNYVEPKGIAVKTTFEALRYCYQQKAFIPNSGTDSKLPLYGMAYVNDHGKVEFDSSRRMKSWLSGIYMSNMGLKQGPSVPPWQEPSRLQDHDVDASMEVDAKMEVDERMEAAEEAGTSTATIDHVSSSLSPPHNESTQRKRQQRTEQRPQTGMKRPADSDDNNSSVENHMQQPPSKRSRFSATFRQTFSRMSHHHRNSRQGDFKRSSVQSAVDEGDGGIRDAFSRLSFFNKGATAVRASGVVRCYGAGDGSTAMVEGRRIKVCLIGDRGSGKTALVNRLVSGEYSETVPSSKIDCRSFNIVTDNGELVIVEVWDFPANVGNELVSAFFQAAIICYSVEDEDNVKAVTRFWKPKLENSLIDCPLFVLGLKKDLRPNFPTLGLSFLPEKEPASTTLGRNIAKEAHAQGFGECSAKTGDNVQAAVGGIVEFVVDRLRDSERERSRDQRHDKAKSAVAAARRKVSDGYSAAVAAVASVGKRTVSGETTASRAESRLA</sequence>
<evidence type="ECO:0000313" key="5">
    <source>
        <dbReference type="Proteomes" id="UP001174934"/>
    </source>
</evidence>
<dbReference type="AlphaFoldDB" id="A0AA39XIJ4"/>
<evidence type="ECO:0000256" key="1">
    <source>
        <dbReference type="ARBA" id="ARBA00022741"/>
    </source>
</evidence>
<dbReference type="InterPro" id="IPR050227">
    <property type="entry name" value="Rab"/>
</dbReference>